<reference evidence="3 4" key="1">
    <citation type="submission" date="2020-08" db="EMBL/GenBank/DDBJ databases">
        <title>Sequencing the genomes of 1000 actinobacteria strains.</title>
        <authorList>
            <person name="Klenk H.-P."/>
        </authorList>
    </citation>
    <scope>NUCLEOTIDE SEQUENCE [LARGE SCALE GENOMIC DNA]</scope>
    <source>
        <strain evidence="3 4">DSM 45913</strain>
    </source>
</reference>
<dbReference type="PANTHER" id="PTHR35010:SF2">
    <property type="entry name" value="BLL4672 PROTEIN"/>
    <property type="match status" value="1"/>
</dbReference>
<dbReference type="SUPFAM" id="SSF47413">
    <property type="entry name" value="lambda repressor-like DNA-binding domains"/>
    <property type="match status" value="1"/>
</dbReference>
<dbReference type="EMBL" id="JACHJB010000002">
    <property type="protein sequence ID" value="MBB6347346.1"/>
    <property type="molecule type" value="Genomic_DNA"/>
</dbReference>
<keyword evidence="4" id="KW-1185">Reference proteome</keyword>
<dbReference type="PANTHER" id="PTHR35010">
    <property type="entry name" value="BLL4672 PROTEIN-RELATED"/>
    <property type="match status" value="1"/>
</dbReference>
<name>A0A7X0F051_9ACTN</name>
<sequence>MDTGRELGDFLRSRRARLRPEDAGLPTYGERRRVAGLRREEVALLAGVSVPYYVRLEQGRAANASDEILDAIARALVLDATERAHLRNLARPRPAARGPAPRVRPTIQRMLDTAGTPAFVLGRRAELLAANRLAAVLFFGGTDAEPDLPAEGLNCARLVFLDPSFRALYRNWEDKARETVAFVRLDAGRHPDDRQLATLIGELSMKSPDFRRMWAEHDVRERSTGKVHLDHPLAGELLLDYETLRVGDDPDQALVTYLAEPGSAAEQALRFLASWAAGSAAAEGSVPGDGQRRGAGVRPGARPRDLARRRAEPQAGQVPGEGGERGAGQLHVLLGETGERLAGPP</sequence>
<dbReference type="Gene3D" id="3.30.450.180">
    <property type="match status" value="1"/>
</dbReference>
<dbReference type="Proteomes" id="UP000583800">
    <property type="component" value="Unassembled WGS sequence"/>
</dbReference>
<feature type="domain" description="HTH cro/C1-type" evidence="2">
    <location>
        <begin position="30"/>
        <end position="83"/>
    </location>
</feature>
<organism evidence="3 4">
    <name type="scientific">Nonomuraea muscovyensis</name>
    <dbReference type="NCBI Taxonomy" id="1124761"/>
    <lineage>
        <taxon>Bacteria</taxon>
        <taxon>Bacillati</taxon>
        <taxon>Actinomycetota</taxon>
        <taxon>Actinomycetes</taxon>
        <taxon>Streptosporangiales</taxon>
        <taxon>Streptosporangiaceae</taxon>
        <taxon>Nonomuraea</taxon>
    </lineage>
</organism>
<evidence type="ECO:0000259" key="2">
    <source>
        <dbReference type="PROSITE" id="PS50943"/>
    </source>
</evidence>
<dbReference type="InterPro" id="IPR010982">
    <property type="entry name" value="Lambda_DNA-bd_dom_sf"/>
</dbReference>
<protein>
    <submittedName>
        <fullName evidence="3">Transcriptional regulator with XRE-family HTH domain</fullName>
    </submittedName>
</protein>
<feature type="region of interest" description="Disordered" evidence="1">
    <location>
        <begin position="281"/>
        <end position="345"/>
    </location>
</feature>
<dbReference type="Gene3D" id="1.10.260.40">
    <property type="entry name" value="lambda repressor-like DNA-binding domains"/>
    <property type="match status" value="1"/>
</dbReference>
<dbReference type="AlphaFoldDB" id="A0A7X0F051"/>
<proteinExistence type="predicted"/>
<evidence type="ECO:0000313" key="3">
    <source>
        <dbReference type="EMBL" id="MBB6347346.1"/>
    </source>
</evidence>
<comment type="caution">
    <text evidence="3">The sequence shown here is derived from an EMBL/GenBank/DDBJ whole genome shotgun (WGS) entry which is preliminary data.</text>
</comment>
<dbReference type="Pfam" id="PF13560">
    <property type="entry name" value="HTH_31"/>
    <property type="match status" value="1"/>
</dbReference>
<dbReference type="Pfam" id="PF17765">
    <property type="entry name" value="MLTR_LBD"/>
    <property type="match status" value="1"/>
</dbReference>
<dbReference type="RefSeq" id="WP_221496442.1">
    <property type="nucleotide sequence ID" value="NZ_JACHJB010000002.1"/>
</dbReference>
<dbReference type="PROSITE" id="PS50943">
    <property type="entry name" value="HTH_CROC1"/>
    <property type="match status" value="1"/>
</dbReference>
<dbReference type="InterPro" id="IPR001387">
    <property type="entry name" value="Cro/C1-type_HTH"/>
</dbReference>
<evidence type="ECO:0000256" key="1">
    <source>
        <dbReference type="SAM" id="MobiDB-lite"/>
    </source>
</evidence>
<gene>
    <name evidence="3" type="ORF">FHU36_003891</name>
</gene>
<feature type="compositionally biased region" description="Basic and acidic residues" evidence="1">
    <location>
        <begin position="302"/>
        <end position="312"/>
    </location>
</feature>
<dbReference type="GO" id="GO:0003677">
    <property type="term" value="F:DNA binding"/>
    <property type="evidence" value="ECO:0007669"/>
    <property type="project" value="InterPro"/>
</dbReference>
<dbReference type="CDD" id="cd00093">
    <property type="entry name" value="HTH_XRE"/>
    <property type="match status" value="1"/>
</dbReference>
<accession>A0A7X0F051</accession>
<evidence type="ECO:0000313" key="4">
    <source>
        <dbReference type="Proteomes" id="UP000583800"/>
    </source>
</evidence>
<dbReference type="SMART" id="SM00530">
    <property type="entry name" value="HTH_XRE"/>
    <property type="match status" value="1"/>
</dbReference>
<dbReference type="InterPro" id="IPR041413">
    <property type="entry name" value="MLTR_LBD"/>
</dbReference>